<evidence type="ECO:0000256" key="6">
    <source>
        <dbReference type="ARBA" id="ARBA00023136"/>
    </source>
</evidence>
<dbReference type="Pfam" id="PF03458">
    <property type="entry name" value="Gly_transporter"/>
    <property type="match status" value="2"/>
</dbReference>
<evidence type="ECO:0000256" key="3">
    <source>
        <dbReference type="ARBA" id="ARBA00022475"/>
    </source>
</evidence>
<evidence type="ECO:0000313" key="9">
    <source>
        <dbReference type="EMBL" id="WXG69297.1"/>
    </source>
</evidence>
<evidence type="ECO:0000256" key="7">
    <source>
        <dbReference type="SAM" id="Phobius"/>
    </source>
</evidence>
<feature type="transmembrane region" description="Helical" evidence="7">
    <location>
        <begin position="172"/>
        <end position="190"/>
    </location>
</feature>
<evidence type="ECO:0000313" key="10">
    <source>
        <dbReference type="Proteomes" id="UP001432000"/>
    </source>
</evidence>
<feature type="domain" description="Glycine transporter" evidence="8">
    <location>
        <begin position="5"/>
        <end position="79"/>
    </location>
</feature>
<feature type="transmembrane region" description="Helical" evidence="7">
    <location>
        <begin position="62"/>
        <end position="82"/>
    </location>
</feature>
<reference evidence="9 10" key="1">
    <citation type="submission" date="2024-03" db="EMBL/GenBank/DDBJ databases">
        <title>Natural products discovery in diverse microorganisms through a two-stage MS feature dereplication strategy.</title>
        <authorList>
            <person name="Zhang R."/>
        </authorList>
    </citation>
    <scope>NUCLEOTIDE SEQUENCE [LARGE SCALE GENOMIC DNA]</scope>
    <source>
        <strain evidence="9 10">18930</strain>
    </source>
</reference>
<dbReference type="RefSeq" id="WP_338890023.1">
    <property type="nucleotide sequence ID" value="NZ_CP147846.1"/>
</dbReference>
<feature type="transmembrane region" description="Helical" evidence="7">
    <location>
        <begin position="30"/>
        <end position="50"/>
    </location>
</feature>
<dbReference type="InterPro" id="IPR005115">
    <property type="entry name" value="Gly_transporter"/>
</dbReference>
<dbReference type="Proteomes" id="UP001432000">
    <property type="component" value="Chromosome"/>
</dbReference>
<evidence type="ECO:0000256" key="2">
    <source>
        <dbReference type="ARBA" id="ARBA00008193"/>
    </source>
</evidence>
<comment type="similarity">
    <text evidence="2">Belongs to the UPF0126 family.</text>
</comment>
<feature type="transmembrane region" description="Helical" evidence="7">
    <location>
        <begin position="6"/>
        <end position="23"/>
    </location>
</feature>
<evidence type="ECO:0000256" key="5">
    <source>
        <dbReference type="ARBA" id="ARBA00022989"/>
    </source>
</evidence>
<protein>
    <submittedName>
        <fullName evidence="9">Trimeric intracellular cation channel family protein</fullName>
    </submittedName>
</protein>
<keyword evidence="5 7" id="KW-1133">Transmembrane helix</keyword>
<name>A0ABZ2PK95_9NOCA</name>
<organism evidence="9 10">
    <name type="scientific">Rhodococcus sovatensis</name>
    <dbReference type="NCBI Taxonomy" id="1805840"/>
    <lineage>
        <taxon>Bacteria</taxon>
        <taxon>Bacillati</taxon>
        <taxon>Actinomycetota</taxon>
        <taxon>Actinomycetes</taxon>
        <taxon>Mycobacteriales</taxon>
        <taxon>Nocardiaceae</taxon>
        <taxon>Rhodococcus</taxon>
    </lineage>
</organism>
<evidence type="ECO:0000259" key="8">
    <source>
        <dbReference type="Pfam" id="PF03458"/>
    </source>
</evidence>
<comment type="subcellular location">
    <subcellularLocation>
        <location evidence="1">Cell membrane</location>
        <topology evidence="1">Multi-pass membrane protein</topology>
    </subcellularLocation>
</comment>
<keyword evidence="3" id="KW-1003">Cell membrane</keyword>
<dbReference type="PANTHER" id="PTHR30506:SF3">
    <property type="entry name" value="UPF0126 INNER MEMBRANE PROTEIN YADS-RELATED"/>
    <property type="match status" value="1"/>
</dbReference>
<feature type="transmembrane region" description="Helical" evidence="7">
    <location>
        <begin position="89"/>
        <end position="109"/>
    </location>
</feature>
<dbReference type="PANTHER" id="PTHR30506">
    <property type="entry name" value="INNER MEMBRANE PROTEIN"/>
    <property type="match status" value="1"/>
</dbReference>
<dbReference type="EMBL" id="CP147846">
    <property type="protein sequence ID" value="WXG69297.1"/>
    <property type="molecule type" value="Genomic_DNA"/>
</dbReference>
<evidence type="ECO:0000256" key="4">
    <source>
        <dbReference type="ARBA" id="ARBA00022692"/>
    </source>
</evidence>
<keyword evidence="10" id="KW-1185">Reference proteome</keyword>
<proteinExistence type="inferred from homology"/>
<accession>A0ABZ2PK95</accession>
<keyword evidence="6 7" id="KW-0472">Membrane</keyword>
<gene>
    <name evidence="9" type="ORF">WDS16_01660</name>
</gene>
<keyword evidence="4 7" id="KW-0812">Transmembrane</keyword>
<evidence type="ECO:0000256" key="1">
    <source>
        <dbReference type="ARBA" id="ARBA00004651"/>
    </source>
</evidence>
<sequence>MLVDVLGFVGIVAFAASGALIGVRKRLDLFGVCVVGITTGIGGGIIRDVLLGIHPPTSLDQWPNLTVALVTSLIVFLAHPVMNRIWRGVLLLDAFGMGLFASTGATIALASGGSSLSACLIGATTAVAGGVIRDMLVNEVPLLLRRDLYAVPALLGSTVVAVVEGSGLPGDIGLVVGTVAATGLRVLALWRRWNLPIARRLPAADEL</sequence>
<feature type="domain" description="Glycine transporter" evidence="8">
    <location>
        <begin position="91"/>
        <end position="163"/>
    </location>
</feature>